<dbReference type="SUPFAM" id="SSF53474">
    <property type="entry name" value="alpha/beta-Hydrolases"/>
    <property type="match status" value="1"/>
</dbReference>
<dbReference type="GO" id="GO:0004177">
    <property type="term" value="F:aminopeptidase activity"/>
    <property type="evidence" value="ECO:0007669"/>
    <property type="project" value="UniProtKB-KW"/>
</dbReference>
<organism evidence="3 4">
    <name type="scientific">Novosphingobium mathurense</name>
    <dbReference type="NCBI Taxonomy" id="428990"/>
    <lineage>
        <taxon>Bacteria</taxon>
        <taxon>Pseudomonadati</taxon>
        <taxon>Pseudomonadota</taxon>
        <taxon>Alphaproteobacteria</taxon>
        <taxon>Sphingomonadales</taxon>
        <taxon>Sphingomonadaceae</taxon>
        <taxon>Novosphingobium</taxon>
    </lineage>
</organism>
<dbReference type="Gene3D" id="3.40.50.1820">
    <property type="entry name" value="alpha/beta hydrolase"/>
    <property type="match status" value="1"/>
</dbReference>
<dbReference type="InterPro" id="IPR011042">
    <property type="entry name" value="6-blade_b-propeller_TolB-like"/>
</dbReference>
<dbReference type="InterPro" id="IPR029058">
    <property type="entry name" value="AB_hydrolase_fold"/>
</dbReference>
<feature type="chain" id="PRO_5013273383" evidence="1">
    <location>
        <begin position="24"/>
        <end position="716"/>
    </location>
</feature>
<proteinExistence type="predicted"/>
<evidence type="ECO:0000313" key="3">
    <source>
        <dbReference type="EMBL" id="SLK11823.1"/>
    </source>
</evidence>
<feature type="signal peptide" evidence="1">
    <location>
        <begin position="1"/>
        <end position="23"/>
    </location>
</feature>
<dbReference type="SUPFAM" id="SSF82171">
    <property type="entry name" value="DPP6 N-terminal domain-like"/>
    <property type="match status" value="1"/>
</dbReference>
<dbReference type="GO" id="GO:0006508">
    <property type="term" value="P:proteolysis"/>
    <property type="evidence" value="ECO:0007669"/>
    <property type="project" value="InterPro"/>
</dbReference>
<reference evidence="4" key="1">
    <citation type="submission" date="2017-02" db="EMBL/GenBank/DDBJ databases">
        <authorList>
            <person name="Varghese N."/>
            <person name="Submissions S."/>
        </authorList>
    </citation>
    <scope>NUCLEOTIDE SEQUENCE [LARGE SCALE GENOMIC DNA]</scope>
    <source>
        <strain evidence="4">SM117</strain>
    </source>
</reference>
<dbReference type="EMBL" id="FVZE01000016">
    <property type="protein sequence ID" value="SLK11823.1"/>
    <property type="molecule type" value="Genomic_DNA"/>
</dbReference>
<dbReference type="InterPro" id="IPR001375">
    <property type="entry name" value="Peptidase_S9_cat"/>
</dbReference>
<accession>A0A1U6IV08</accession>
<dbReference type="Proteomes" id="UP000190989">
    <property type="component" value="Unassembled WGS sequence"/>
</dbReference>
<dbReference type="InterPro" id="IPR011659">
    <property type="entry name" value="WD40"/>
</dbReference>
<keyword evidence="3" id="KW-0378">Hydrolase</keyword>
<keyword evidence="3" id="KW-0645">Protease</keyword>
<name>A0A1U6IV08_9SPHN</name>
<keyword evidence="4" id="KW-1185">Reference proteome</keyword>
<dbReference type="Pfam" id="PF07676">
    <property type="entry name" value="PD40"/>
    <property type="match status" value="1"/>
</dbReference>
<dbReference type="NCBIfam" id="NF033523">
    <property type="entry name" value="lasso_peptidase"/>
    <property type="match status" value="1"/>
</dbReference>
<sequence>MKRTAFMIACAAVCLGLVPIARAAQGQGHCAAALLPGDGHAEVRSLRAEDLVRLRDMGASYEVPPWAGMVPAENQSIALSPDGTKLAFSIRRGNPETNDFCLGIFVLDLAGNARPTMIDEGGDLIRLKSEFRGKAGYPTGIAVSRLPRWTPDGKAVLFLKQVDGVAQVWRAASNGSGSRPVTHSQDDVLDFRIGKDGHSLIYKTQPELRAGLKSIEREGREGFHYDDRFAPMASNRPFVPGPLPYRTWVQADGPDARGRQASSEQRALFEPGPAAPPGTVVQAVSRRGDQAWLTVEGEHFPPRLALTVMLRDGRKMTCTSSVCDRSVSQIWWSSGGGLRFMRREGWDREATAIYEWRPGSGEPRRLFLTNDLLASCIPADEAVICLREASNRPRYISRIALPSGTSTQLYDPNPEFRRLQLGMVERLHWRNANGLEVFGDLVLPVGYKQGQRYPLVVVQYESRGFLRGGTGDDYPIQLFAAHGLAVLSFDRPIDYGATVGAKTLSEAQAANDKDFADRQSVQSALETGIGMLVHRGIVDPARIAITGLSDGASTGQFALINSDQFKAAAFSSCCWDSSLAISVGPGAMPTFADTYPSVLSDDDPVWGPVSIARNAARLDVPMLFQISDGELLSTLTGYTALRDHHQPADMYVYPGEYHIKWQPAHRLAIYRRSLAWFEFWLGSDGPIDAPDDELERWDELRREKAGKRKAAQGARE</sequence>
<keyword evidence="1" id="KW-0732">Signal</keyword>
<dbReference type="Pfam" id="PF00326">
    <property type="entry name" value="Peptidase_S9"/>
    <property type="match status" value="1"/>
</dbReference>
<dbReference type="STRING" id="428990.SAMN06295987_1166"/>
<protein>
    <submittedName>
        <fullName evidence="3">Dipeptidyl aminopeptidase/acylaminoacyl peptidase</fullName>
    </submittedName>
</protein>
<evidence type="ECO:0000259" key="2">
    <source>
        <dbReference type="Pfam" id="PF00326"/>
    </source>
</evidence>
<gene>
    <name evidence="3" type="ORF">SAMN06295987_1166</name>
</gene>
<feature type="domain" description="Peptidase S9 prolyl oligopeptidase catalytic" evidence="2">
    <location>
        <begin position="528"/>
        <end position="683"/>
    </location>
</feature>
<dbReference type="InterPro" id="IPR053536">
    <property type="entry name" value="Lasso_peptide_isopeptidase"/>
</dbReference>
<dbReference type="Gene3D" id="2.120.10.30">
    <property type="entry name" value="TolB, C-terminal domain"/>
    <property type="match status" value="1"/>
</dbReference>
<evidence type="ECO:0000313" key="4">
    <source>
        <dbReference type="Proteomes" id="UP000190989"/>
    </source>
</evidence>
<dbReference type="GO" id="GO:0008236">
    <property type="term" value="F:serine-type peptidase activity"/>
    <property type="evidence" value="ECO:0007669"/>
    <property type="project" value="InterPro"/>
</dbReference>
<dbReference type="AlphaFoldDB" id="A0A1U6IV08"/>
<keyword evidence="3" id="KW-0031">Aminopeptidase</keyword>
<evidence type="ECO:0000256" key="1">
    <source>
        <dbReference type="SAM" id="SignalP"/>
    </source>
</evidence>